<reference evidence="3 4" key="1">
    <citation type="submission" date="2014-07" db="EMBL/GenBank/DDBJ databases">
        <title>Draft genome sequence of Thalassospira profundimaris 35.</title>
        <authorList>
            <person name="Lai Q."/>
            <person name="Shao Z."/>
        </authorList>
    </citation>
    <scope>NUCLEOTIDE SEQUENCE [LARGE SCALE GENOMIC DNA]</scope>
    <source>
        <strain evidence="3 4">35</strain>
    </source>
</reference>
<dbReference type="InterPro" id="IPR011051">
    <property type="entry name" value="RmlC_Cupin_sf"/>
</dbReference>
<protein>
    <submittedName>
        <fullName evidence="3">XRE family transcriptional regulator</fullName>
    </submittedName>
</protein>
<dbReference type="GO" id="GO:0003700">
    <property type="term" value="F:DNA-binding transcription factor activity"/>
    <property type="evidence" value="ECO:0007669"/>
    <property type="project" value="TreeGrafter"/>
</dbReference>
<dbReference type="SMART" id="SM00530">
    <property type="entry name" value="HTH_XRE"/>
    <property type="match status" value="1"/>
</dbReference>
<organism evidence="3 4">
    <name type="scientific">Thalassospira profundimaris</name>
    <dbReference type="NCBI Taxonomy" id="502049"/>
    <lineage>
        <taxon>Bacteria</taxon>
        <taxon>Pseudomonadati</taxon>
        <taxon>Pseudomonadota</taxon>
        <taxon>Alphaproteobacteria</taxon>
        <taxon>Rhodospirillales</taxon>
        <taxon>Thalassospiraceae</taxon>
        <taxon>Thalassospira</taxon>
    </lineage>
</organism>
<dbReference type="CDD" id="cd02209">
    <property type="entry name" value="cupin_XRE_C"/>
    <property type="match status" value="1"/>
</dbReference>
<name>A0A367VZK7_9PROT</name>
<evidence type="ECO:0000313" key="3">
    <source>
        <dbReference type="EMBL" id="RCK32164.1"/>
    </source>
</evidence>
<dbReference type="EMBL" id="JPWF01000017">
    <property type="protein sequence ID" value="RCK32164.1"/>
    <property type="molecule type" value="Genomic_DNA"/>
</dbReference>
<keyword evidence="1" id="KW-0238">DNA-binding</keyword>
<gene>
    <name evidence="3" type="ORF">TH19_19780</name>
</gene>
<dbReference type="InterPro" id="IPR010982">
    <property type="entry name" value="Lambda_DNA-bd_dom_sf"/>
</dbReference>
<dbReference type="AlphaFoldDB" id="A0A367VZK7"/>
<dbReference type="Proteomes" id="UP000253226">
    <property type="component" value="Unassembled WGS sequence"/>
</dbReference>
<dbReference type="SUPFAM" id="SSF47413">
    <property type="entry name" value="lambda repressor-like DNA-binding domains"/>
    <property type="match status" value="1"/>
</dbReference>
<feature type="domain" description="HTH cro/C1-type" evidence="2">
    <location>
        <begin position="12"/>
        <end position="66"/>
    </location>
</feature>
<evidence type="ECO:0000313" key="4">
    <source>
        <dbReference type="Proteomes" id="UP000253226"/>
    </source>
</evidence>
<dbReference type="GO" id="GO:0003677">
    <property type="term" value="F:DNA binding"/>
    <property type="evidence" value="ECO:0007669"/>
    <property type="project" value="UniProtKB-KW"/>
</dbReference>
<dbReference type="PROSITE" id="PS50943">
    <property type="entry name" value="HTH_CROC1"/>
    <property type="match status" value="1"/>
</dbReference>
<dbReference type="InterPro" id="IPR014710">
    <property type="entry name" value="RmlC-like_jellyroll"/>
</dbReference>
<accession>A0A367VZK7</accession>
<dbReference type="RefSeq" id="WP_114103965.1">
    <property type="nucleotide sequence ID" value="NZ_JPWF01000017.1"/>
</dbReference>
<evidence type="ECO:0000259" key="2">
    <source>
        <dbReference type="PROSITE" id="PS50943"/>
    </source>
</evidence>
<dbReference type="Gene3D" id="2.60.120.10">
    <property type="entry name" value="Jelly Rolls"/>
    <property type="match status" value="1"/>
</dbReference>
<dbReference type="Pfam" id="PF01381">
    <property type="entry name" value="HTH_3"/>
    <property type="match status" value="1"/>
</dbReference>
<dbReference type="CDD" id="cd00093">
    <property type="entry name" value="HTH_XRE"/>
    <property type="match status" value="1"/>
</dbReference>
<proteinExistence type="predicted"/>
<dbReference type="OrthoDB" id="189170at2"/>
<sequence>MEEIETRLAQRLSQLRTERGWSLDELAKRSTVSRASLSRIENGDVSPTASVLGKLCVAFGVTLSRLMQMVEDDFAPMITRGSQEVWTDPETGYRRRLVSPTSRNLSGEVLEVEIDADTRIEYAGSPRDGLEHHLVMLDGKLTMEIDHQSHNLEAGDCLRYQLRGGNVFQTPKNSGARYHLFIVE</sequence>
<dbReference type="InterPro" id="IPR050807">
    <property type="entry name" value="TransReg_Diox_bact_type"/>
</dbReference>
<comment type="caution">
    <text evidence="3">The sequence shown here is derived from an EMBL/GenBank/DDBJ whole genome shotgun (WGS) entry which is preliminary data.</text>
</comment>
<dbReference type="InterPro" id="IPR001387">
    <property type="entry name" value="Cro/C1-type_HTH"/>
</dbReference>
<dbReference type="PANTHER" id="PTHR46797:SF10">
    <property type="entry name" value="BLR1115 PROTEIN"/>
    <property type="match status" value="1"/>
</dbReference>
<evidence type="ECO:0000256" key="1">
    <source>
        <dbReference type="ARBA" id="ARBA00023125"/>
    </source>
</evidence>
<dbReference type="Gene3D" id="1.10.260.40">
    <property type="entry name" value="lambda repressor-like DNA-binding domains"/>
    <property type="match status" value="1"/>
</dbReference>
<dbReference type="SUPFAM" id="SSF51182">
    <property type="entry name" value="RmlC-like cupins"/>
    <property type="match status" value="1"/>
</dbReference>
<dbReference type="GO" id="GO:0005829">
    <property type="term" value="C:cytosol"/>
    <property type="evidence" value="ECO:0007669"/>
    <property type="project" value="TreeGrafter"/>
</dbReference>
<dbReference type="PANTHER" id="PTHR46797">
    <property type="entry name" value="HTH-TYPE TRANSCRIPTIONAL REGULATOR"/>
    <property type="match status" value="1"/>
</dbReference>